<protein>
    <submittedName>
        <fullName evidence="1">1960_t:CDS:1</fullName>
    </submittedName>
</protein>
<proteinExistence type="predicted"/>
<dbReference type="Proteomes" id="UP001153678">
    <property type="component" value="Unassembled WGS sequence"/>
</dbReference>
<accession>A0A9W4X1U1</accession>
<dbReference type="EMBL" id="CAMKVN010002238">
    <property type="protein sequence ID" value="CAI2180211.1"/>
    <property type="molecule type" value="Genomic_DNA"/>
</dbReference>
<evidence type="ECO:0000313" key="2">
    <source>
        <dbReference type="Proteomes" id="UP001153678"/>
    </source>
</evidence>
<organism evidence="1 2">
    <name type="scientific">Funneliformis geosporum</name>
    <dbReference type="NCBI Taxonomy" id="1117311"/>
    <lineage>
        <taxon>Eukaryota</taxon>
        <taxon>Fungi</taxon>
        <taxon>Fungi incertae sedis</taxon>
        <taxon>Mucoromycota</taxon>
        <taxon>Glomeromycotina</taxon>
        <taxon>Glomeromycetes</taxon>
        <taxon>Glomerales</taxon>
        <taxon>Glomeraceae</taxon>
        <taxon>Funneliformis</taxon>
    </lineage>
</organism>
<gene>
    <name evidence="1" type="ORF">FWILDA_LOCUS9472</name>
</gene>
<dbReference type="AlphaFoldDB" id="A0A9W4X1U1"/>
<keyword evidence="2" id="KW-1185">Reference proteome</keyword>
<sequence length="112" mass="13141">MIYIFNKVLKFKIFVNKNENGDLNKRQLKLDIGTGFWSHFDLERIIIGQLQCKKSFNFYPYIPGYYSGLYDKAEQSTLASNDCGRRILTDIINDCKKAQWMQVELDAKYAIL</sequence>
<reference evidence="1" key="1">
    <citation type="submission" date="2022-08" db="EMBL/GenBank/DDBJ databases">
        <authorList>
            <person name="Kallberg Y."/>
            <person name="Tangrot J."/>
            <person name="Rosling A."/>
        </authorList>
    </citation>
    <scope>NUCLEOTIDE SEQUENCE</scope>
    <source>
        <strain evidence="1">Wild A</strain>
    </source>
</reference>
<comment type="caution">
    <text evidence="1">The sequence shown here is derived from an EMBL/GenBank/DDBJ whole genome shotgun (WGS) entry which is preliminary data.</text>
</comment>
<name>A0A9W4X1U1_9GLOM</name>
<evidence type="ECO:0000313" key="1">
    <source>
        <dbReference type="EMBL" id="CAI2180211.1"/>
    </source>
</evidence>